<dbReference type="PANTHER" id="PTHR11511:SF5">
    <property type="entry name" value="FAT-BODY PROTEIN 1-RELATED"/>
    <property type="match status" value="1"/>
</dbReference>
<dbReference type="PANTHER" id="PTHR11511">
    <property type="entry name" value="LARVAL STORAGE PROTEIN/PHENOLOXIDASE"/>
    <property type="match status" value="1"/>
</dbReference>
<dbReference type="Pfam" id="PF03722">
    <property type="entry name" value="Hemocyanin_N"/>
    <property type="match status" value="1"/>
</dbReference>
<dbReference type="InterPro" id="IPR036697">
    <property type="entry name" value="Hemocyanin_N_sf"/>
</dbReference>
<dbReference type="Gene3D" id="2.60.40.1520">
    <property type="entry name" value="Hemocyanin, C-terminal domain"/>
    <property type="match status" value="1"/>
</dbReference>
<dbReference type="EMBL" id="WJQU01000003">
    <property type="protein sequence ID" value="KAJ6638511.1"/>
    <property type="molecule type" value="Genomic_DNA"/>
</dbReference>
<dbReference type="OrthoDB" id="6371642at2759"/>
<dbReference type="InterPro" id="IPR008922">
    <property type="entry name" value="Di-copper_centre_dom_sf"/>
</dbReference>
<dbReference type="Pfam" id="PF00372">
    <property type="entry name" value="Hemocyanin_M"/>
    <property type="match status" value="1"/>
</dbReference>
<comment type="caution">
    <text evidence="6">The sequence shown here is derived from an EMBL/GenBank/DDBJ whole genome shotgun (WGS) entry which is preliminary data.</text>
</comment>
<sequence length="715" mass="84776">MRSISLVILLGIAAFSCGFSALPKPAKVADKDFLFRQKSILELLQHIGQNNVLPHIYQEFKDYRIEDHYDYYTNVEAVQEFVKLYRFGLLPVNEIFSINNEYHREQAVALFHVFYYAKDWKAFYASAAWARFHVNEGMFVYALTVSILHRKDPATLGLVLPAPYEIYPYYFFHSATIQQAYSYKMEGFRNVKKIDGVYNVYIPSNYTNHNVKYNEEHLVSYYTEDIGLNSYYYYFHTDYPFWMGGLEYNLYKDRRGEYYLYEHQQNLARYYLERLSNGLGDIPEFSWYEPIKTGYYPSLYYYNGVFFPERNNYYSVYTEQNYYDVDVVTDYERRIRDAINYGFITLPEGKFVDLTKPESIEDLGNFIQGNPDSPYTRFNSYFAILAKTLLGGSFNYFYDYHVNAVPSVLEHFETSMRDPVFYQLYKRIVRFYWQFQDKLTPYTKPEIDFDGVKIESVEMDKLITYFDVFDADITNVVDVEPVVEKKTEFLKFGRVSHYEGEDIYLKARQYRLNHVPFTFELKVSSNRAVESVVRVFIGPKYDEYGHPINVNENRKNFVVLEAFRYDLVSGNNVIRRSSQDFSWFVKDRTTYYELYKSVMSAYKGQTTFTLDMSEAHSGFPNRLLLPKGSKGGYPFQFYFIITPYNAPEVEQYSTFEYTISTGVGSGSRYVDKLPFGYPFDRKIDSTIWYTPNMYYYDVHIFHKTEFDINAVPVKH</sequence>
<reference evidence="6" key="1">
    <citation type="submission" date="2022-07" db="EMBL/GenBank/DDBJ databases">
        <authorList>
            <person name="Trinca V."/>
            <person name="Uliana J.V.C."/>
            <person name="Torres T.T."/>
            <person name="Ward R.J."/>
            <person name="Monesi N."/>
        </authorList>
    </citation>
    <scope>NUCLEOTIDE SEQUENCE</scope>
    <source>
        <strain evidence="6">HSMRA1968</strain>
        <tissue evidence="6">Whole embryos</tissue>
    </source>
</reference>
<feature type="domain" description="Hemocyanin N-terminal" evidence="4">
    <location>
        <begin position="33"/>
        <end position="152"/>
    </location>
</feature>
<dbReference type="PROSITE" id="PS51257">
    <property type="entry name" value="PROKAR_LIPOPROTEIN"/>
    <property type="match status" value="1"/>
</dbReference>
<dbReference type="InterPro" id="IPR005204">
    <property type="entry name" value="Hemocyanin_N"/>
</dbReference>
<dbReference type="AlphaFoldDB" id="A0A9Q0MV69"/>
<dbReference type="PRINTS" id="PR00187">
    <property type="entry name" value="HAEMOCYANIN"/>
</dbReference>
<dbReference type="GO" id="GO:0005615">
    <property type="term" value="C:extracellular space"/>
    <property type="evidence" value="ECO:0007669"/>
    <property type="project" value="UniProtKB-ARBA"/>
</dbReference>
<dbReference type="Gene3D" id="1.10.1280.10">
    <property type="entry name" value="Di-copper center containing domain from catechol oxidase"/>
    <property type="match status" value="1"/>
</dbReference>
<keyword evidence="7" id="KW-1185">Reference proteome</keyword>
<feature type="chain" id="PRO_5040396628" evidence="2">
    <location>
        <begin position="19"/>
        <end position="715"/>
    </location>
</feature>
<evidence type="ECO:0000259" key="4">
    <source>
        <dbReference type="Pfam" id="PF03722"/>
    </source>
</evidence>
<dbReference type="InterPro" id="IPR000896">
    <property type="entry name" value="Hemocyanin/hexamerin_mid_dom"/>
</dbReference>
<keyword evidence="1" id="KW-0758">Storage protein</keyword>
<keyword evidence="2" id="KW-0732">Signal</keyword>
<feature type="domain" description="Hemocyanin middle" evidence="3">
    <location>
        <begin position="162"/>
        <end position="432"/>
    </location>
</feature>
<dbReference type="InterPro" id="IPR014756">
    <property type="entry name" value="Ig_E-set"/>
</dbReference>
<gene>
    <name evidence="6" type="primary">Lsp2_2</name>
    <name evidence="6" type="ORF">Bhyg_11247</name>
</gene>
<dbReference type="InterPro" id="IPR037020">
    <property type="entry name" value="Hemocyanin_C_sf"/>
</dbReference>
<accession>A0A9Q0MV69</accession>
<dbReference type="SUPFAM" id="SSF48050">
    <property type="entry name" value="Hemocyanin, N-terminal domain"/>
    <property type="match status" value="1"/>
</dbReference>
<dbReference type="GO" id="GO:0097009">
    <property type="term" value="P:energy homeostasis"/>
    <property type="evidence" value="ECO:0007669"/>
    <property type="project" value="UniProtKB-ARBA"/>
</dbReference>
<dbReference type="PROSITE" id="PS00209">
    <property type="entry name" value="HEMOCYANIN_1"/>
    <property type="match status" value="1"/>
</dbReference>
<dbReference type="Gene3D" id="1.20.1370.10">
    <property type="entry name" value="Hemocyanin, N-terminal domain"/>
    <property type="match status" value="1"/>
</dbReference>
<evidence type="ECO:0000256" key="1">
    <source>
        <dbReference type="ARBA" id="ARBA00022761"/>
    </source>
</evidence>
<dbReference type="GO" id="GO:0045735">
    <property type="term" value="F:nutrient reservoir activity"/>
    <property type="evidence" value="ECO:0007669"/>
    <property type="project" value="UniProtKB-KW"/>
</dbReference>
<evidence type="ECO:0000256" key="2">
    <source>
        <dbReference type="SAM" id="SignalP"/>
    </source>
</evidence>
<proteinExistence type="predicted"/>
<protein>
    <submittedName>
        <fullName evidence="6">Larval serum protein 2</fullName>
    </submittedName>
</protein>
<dbReference type="Proteomes" id="UP001151699">
    <property type="component" value="Chromosome X"/>
</dbReference>
<dbReference type="SUPFAM" id="SSF81296">
    <property type="entry name" value="E set domains"/>
    <property type="match status" value="1"/>
</dbReference>
<feature type="domain" description="Hemocyanin C-terminal" evidence="5">
    <location>
        <begin position="441"/>
        <end position="702"/>
    </location>
</feature>
<dbReference type="InterPro" id="IPR005203">
    <property type="entry name" value="Hemocyanin_C"/>
</dbReference>
<evidence type="ECO:0000259" key="5">
    <source>
        <dbReference type="Pfam" id="PF03723"/>
    </source>
</evidence>
<evidence type="ECO:0000259" key="3">
    <source>
        <dbReference type="Pfam" id="PF00372"/>
    </source>
</evidence>
<dbReference type="SUPFAM" id="SSF48056">
    <property type="entry name" value="Di-copper centre-containing domain"/>
    <property type="match status" value="1"/>
</dbReference>
<evidence type="ECO:0000313" key="7">
    <source>
        <dbReference type="Proteomes" id="UP001151699"/>
    </source>
</evidence>
<evidence type="ECO:0000313" key="6">
    <source>
        <dbReference type="EMBL" id="KAJ6638511.1"/>
    </source>
</evidence>
<dbReference type="Pfam" id="PF03723">
    <property type="entry name" value="Hemocyanin_C"/>
    <property type="match status" value="1"/>
</dbReference>
<organism evidence="6 7">
    <name type="scientific">Pseudolycoriella hygida</name>
    <dbReference type="NCBI Taxonomy" id="35572"/>
    <lineage>
        <taxon>Eukaryota</taxon>
        <taxon>Metazoa</taxon>
        <taxon>Ecdysozoa</taxon>
        <taxon>Arthropoda</taxon>
        <taxon>Hexapoda</taxon>
        <taxon>Insecta</taxon>
        <taxon>Pterygota</taxon>
        <taxon>Neoptera</taxon>
        <taxon>Endopterygota</taxon>
        <taxon>Diptera</taxon>
        <taxon>Nematocera</taxon>
        <taxon>Sciaroidea</taxon>
        <taxon>Sciaridae</taxon>
        <taxon>Pseudolycoriella</taxon>
    </lineage>
</organism>
<dbReference type="InterPro" id="IPR013788">
    <property type="entry name" value="Hemocyanin/hexamerin"/>
</dbReference>
<dbReference type="PROSITE" id="PS00210">
    <property type="entry name" value="HEMOCYANIN_2"/>
    <property type="match status" value="1"/>
</dbReference>
<name>A0A9Q0MV69_9DIPT</name>
<feature type="signal peptide" evidence="2">
    <location>
        <begin position="1"/>
        <end position="18"/>
    </location>
</feature>